<dbReference type="VEuPathDB" id="ToxoDB:ENH_00060730"/>
<feature type="domain" description="mRNA capping enzyme adenylation" evidence="2">
    <location>
        <begin position="77"/>
        <end position="276"/>
    </location>
</feature>
<dbReference type="RefSeq" id="XP_013433714.1">
    <property type="nucleotide sequence ID" value="XM_013578260.1"/>
</dbReference>
<dbReference type="Pfam" id="PF01331">
    <property type="entry name" value="mRNA_cap_enzyme"/>
    <property type="match status" value="1"/>
</dbReference>
<dbReference type="PANTHER" id="PTHR10367">
    <property type="entry name" value="MRNA-CAPPING ENZYME"/>
    <property type="match status" value="1"/>
</dbReference>
<sequence length="398" mass="43982">MLGPPVGLQGASGGPPGYPAAAAAAAAGAAAAAAGAQQQQLLPPPLPGTLENSEGAAFSAAAAKRIKNRIKEILKWKRDSFPELFRNAYVACEKTDGIRFLLFSKDRRIYLIGRRDEVREISEMYLPRAADSSEAQEETLLDGELVMDQLEGAAVWRFLVYDCISIDGNETIQKLNLLKRLHAVRKQVIEPLLLLQLQQQQQQQTAAAAAAAVGDSLPPCSKPPMEIYLKDFFEIFDLNSIRCLSLRLPHPSDGIIFTPVAPPYITGTSPLLLKWKPPHLNTVCCCCCCCCCAAAAAAVLLLLLLLLLVLLLCCCCCCCAAAAAYFLTSFVQPSSFIYFCFYLFIYLFIYLFNIIIYSYFYFYYLFFLQVDFSVEPVYDLNGIPQIFILCAGYRVSEK</sequence>
<feature type="transmembrane region" description="Helical" evidence="1">
    <location>
        <begin position="339"/>
        <end position="362"/>
    </location>
</feature>
<dbReference type="AlphaFoldDB" id="U6MLX6"/>
<proteinExistence type="predicted"/>
<dbReference type="SUPFAM" id="SSF56091">
    <property type="entry name" value="DNA ligase/mRNA capping enzyme, catalytic domain"/>
    <property type="match status" value="1"/>
</dbReference>
<protein>
    <submittedName>
        <fullName evidence="3">mRNA capping enzyme, putative</fullName>
    </submittedName>
</protein>
<dbReference type="GO" id="GO:0006370">
    <property type="term" value="P:7-methylguanosine mRNA capping"/>
    <property type="evidence" value="ECO:0007669"/>
    <property type="project" value="InterPro"/>
</dbReference>
<dbReference type="Gene3D" id="3.30.470.30">
    <property type="entry name" value="DNA ligase/mRNA capping enzyme"/>
    <property type="match status" value="1"/>
</dbReference>
<name>U6MLX6_9EIME</name>
<reference evidence="3" key="2">
    <citation type="submission" date="2013-10" db="EMBL/GenBank/DDBJ databases">
        <authorList>
            <person name="Aslett M."/>
        </authorList>
    </citation>
    <scope>NUCLEOTIDE SEQUENCE [LARGE SCALE GENOMIC DNA]</scope>
    <source>
        <strain evidence="3">Houghton</strain>
    </source>
</reference>
<dbReference type="GO" id="GO:0004484">
    <property type="term" value="F:mRNA guanylyltransferase activity"/>
    <property type="evidence" value="ECO:0007669"/>
    <property type="project" value="InterPro"/>
</dbReference>
<evidence type="ECO:0000259" key="2">
    <source>
        <dbReference type="Pfam" id="PF01331"/>
    </source>
</evidence>
<dbReference type="OrthoDB" id="200924at2759"/>
<dbReference type="InterPro" id="IPR051029">
    <property type="entry name" value="mRNA_Capping_Enz/RNA_Phosphat"/>
</dbReference>
<keyword evidence="4" id="KW-1185">Reference proteome</keyword>
<dbReference type="GeneID" id="25476213"/>
<dbReference type="EMBL" id="HG723107">
    <property type="protein sequence ID" value="CDJ65247.1"/>
    <property type="molecule type" value="Genomic_DNA"/>
</dbReference>
<dbReference type="GO" id="GO:0005524">
    <property type="term" value="F:ATP binding"/>
    <property type="evidence" value="ECO:0007669"/>
    <property type="project" value="InterPro"/>
</dbReference>
<gene>
    <name evidence="3" type="ORF">ENH_00060730</name>
</gene>
<organism evidence="3 4">
    <name type="scientific">Eimeria necatrix</name>
    <dbReference type="NCBI Taxonomy" id="51315"/>
    <lineage>
        <taxon>Eukaryota</taxon>
        <taxon>Sar</taxon>
        <taxon>Alveolata</taxon>
        <taxon>Apicomplexa</taxon>
        <taxon>Conoidasida</taxon>
        <taxon>Coccidia</taxon>
        <taxon>Eucoccidiorida</taxon>
        <taxon>Eimeriorina</taxon>
        <taxon>Eimeriidae</taxon>
        <taxon>Eimeria</taxon>
    </lineage>
</organism>
<evidence type="ECO:0000313" key="3">
    <source>
        <dbReference type="EMBL" id="CDJ65247.1"/>
    </source>
</evidence>
<dbReference type="InterPro" id="IPR001339">
    <property type="entry name" value="mRNA_cap_enzyme_adenylation"/>
</dbReference>
<accession>U6MLX6</accession>
<dbReference type="PANTHER" id="PTHR10367:SF17">
    <property type="entry name" value="MRNA-CAPPING ENZYME"/>
    <property type="match status" value="1"/>
</dbReference>
<keyword evidence="1" id="KW-0472">Membrane</keyword>
<evidence type="ECO:0000313" key="4">
    <source>
        <dbReference type="Proteomes" id="UP000030754"/>
    </source>
</evidence>
<keyword evidence="1" id="KW-0812">Transmembrane</keyword>
<reference evidence="3" key="1">
    <citation type="submission" date="2013-10" db="EMBL/GenBank/DDBJ databases">
        <title>Genomic analysis of the causative agents of coccidiosis in chickens.</title>
        <authorList>
            <person name="Reid A.J."/>
            <person name="Blake D."/>
            <person name="Billington K."/>
            <person name="Browne H."/>
            <person name="Dunn M."/>
            <person name="Hung S."/>
            <person name="Kawahara F."/>
            <person name="Miranda-Saavedra D."/>
            <person name="Mourier T."/>
            <person name="Nagra H."/>
            <person name="Otto T.D."/>
            <person name="Rawlings N."/>
            <person name="Sanchez A."/>
            <person name="Sanders M."/>
            <person name="Subramaniam C."/>
            <person name="Tay Y."/>
            <person name="Dear P."/>
            <person name="Doerig C."/>
            <person name="Gruber A."/>
            <person name="Parkinson J."/>
            <person name="Shirley M."/>
            <person name="Wan K.L."/>
            <person name="Berriman M."/>
            <person name="Tomley F."/>
            <person name="Pain A."/>
        </authorList>
    </citation>
    <scope>NUCLEOTIDE SEQUENCE [LARGE SCALE GENOMIC DNA]</scope>
    <source>
        <strain evidence="3">Houghton</strain>
    </source>
</reference>
<evidence type="ECO:0000256" key="1">
    <source>
        <dbReference type="SAM" id="Phobius"/>
    </source>
</evidence>
<feature type="transmembrane region" description="Helical" evidence="1">
    <location>
        <begin position="294"/>
        <end position="327"/>
    </location>
</feature>
<dbReference type="Proteomes" id="UP000030754">
    <property type="component" value="Unassembled WGS sequence"/>
</dbReference>
<keyword evidence="1" id="KW-1133">Transmembrane helix</keyword>
<dbReference type="CDD" id="cd07895">
    <property type="entry name" value="Adenylation_mRNA_capping"/>
    <property type="match status" value="1"/>
</dbReference>